<feature type="non-terminal residue" evidence="2">
    <location>
        <position position="1"/>
    </location>
</feature>
<feature type="transmembrane region" description="Helical" evidence="1">
    <location>
        <begin position="35"/>
        <end position="56"/>
    </location>
</feature>
<dbReference type="EMBL" id="PKSL01000071">
    <property type="protein sequence ID" value="POW07778.1"/>
    <property type="molecule type" value="Genomic_DNA"/>
</dbReference>
<protein>
    <submittedName>
        <fullName evidence="2">Uncharacterized protein</fullName>
    </submittedName>
</protein>
<evidence type="ECO:0000256" key="1">
    <source>
        <dbReference type="SAM" id="Phobius"/>
    </source>
</evidence>
<dbReference type="VEuPathDB" id="FungiDB:PSTT_08025"/>
<proteinExistence type="predicted"/>
<reference evidence="2" key="1">
    <citation type="submission" date="2017-12" db="EMBL/GenBank/DDBJ databases">
        <title>Gene loss provides genomic basis for host adaptation in cereal stripe rust fungi.</title>
        <authorList>
            <person name="Xia C."/>
        </authorList>
    </citation>
    <scope>NUCLEOTIDE SEQUENCE [LARGE SCALE GENOMIC DNA]</scope>
    <source>
        <strain evidence="2">93-210</strain>
    </source>
</reference>
<feature type="transmembrane region" description="Helical" evidence="1">
    <location>
        <begin position="115"/>
        <end position="135"/>
    </location>
</feature>
<accession>A0A2S4VE56</accession>
<organism evidence="2 3">
    <name type="scientific">Puccinia striiformis</name>
    <dbReference type="NCBI Taxonomy" id="27350"/>
    <lineage>
        <taxon>Eukaryota</taxon>
        <taxon>Fungi</taxon>
        <taxon>Dikarya</taxon>
        <taxon>Basidiomycota</taxon>
        <taxon>Pucciniomycotina</taxon>
        <taxon>Pucciniomycetes</taxon>
        <taxon>Pucciniales</taxon>
        <taxon>Pucciniaceae</taxon>
        <taxon>Puccinia</taxon>
    </lineage>
</organism>
<keyword evidence="1" id="KW-0812">Transmembrane</keyword>
<name>A0A2S4VE56_9BASI</name>
<sequence>AKMPFQLPTTPAEWAALDELVHNRHDASVSRGAHIIIWLVTITGPIPGILYLISAVKRCRTNGWWMVRIDEGGYLYPHNRVMLTFWVVAFTIVNLALSISVLFDCRSFLHPRTLILQTISFYTLSCLVWSLFCAMPPSRYRLAQVKQKNSSGHQQSIKRPIPVCLFNPLIIIAHLASWSSLPWLLVISKAAYVALSSWDQYQSSYANMVDPSSTQLVKFQNQLQALLSLEQMLHSLETTRGPLKKIYICGLVTTTAQLIATIWCSYRILGALYFQAKVLRQAASREINLEIKPAHVDFGLCPSPESISTSPTQPVAAPPAYAASFYAGSLFQTVFAHRWKDFLPGPDRETKIPAAQLWNRGQSQKTPDQMARDRVKDMSGFYRKLRRYAMNTFWHIFLTAVVKLSHIVMSSLLILGVFDQMSVMNYEVTLFLWLNITWNCGVGVILGVISCIVVYTPTPTFPREPDVWEGDLVEDFP</sequence>
<feature type="transmembrane region" description="Helical" evidence="1">
    <location>
        <begin position="430"/>
        <end position="455"/>
    </location>
</feature>
<comment type="caution">
    <text evidence="2">The sequence shown here is derived from an EMBL/GenBank/DDBJ whole genome shotgun (WGS) entry which is preliminary data.</text>
</comment>
<dbReference type="AlphaFoldDB" id="A0A2S4VE56"/>
<gene>
    <name evidence="2" type="ORF">PSTT_08025</name>
</gene>
<feature type="transmembrane region" description="Helical" evidence="1">
    <location>
        <begin position="83"/>
        <end position="103"/>
    </location>
</feature>
<evidence type="ECO:0000313" key="2">
    <source>
        <dbReference type="EMBL" id="POW07778.1"/>
    </source>
</evidence>
<evidence type="ECO:0000313" key="3">
    <source>
        <dbReference type="Proteomes" id="UP000239156"/>
    </source>
</evidence>
<keyword evidence="1" id="KW-1133">Transmembrane helix</keyword>
<dbReference type="Proteomes" id="UP000239156">
    <property type="component" value="Unassembled WGS sequence"/>
</dbReference>
<feature type="transmembrane region" description="Helical" evidence="1">
    <location>
        <begin position="393"/>
        <end position="418"/>
    </location>
</feature>
<keyword evidence="1" id="KW-0472">Membrane</keyword>
<dbReference type="VEuPathDB" id="FungiDB:PSHT_10245"/>
<keyword evidence="3" id="KW-1185">Reference proteome</keyword>